<comment type="caution">
    <text evidence="2">The sequence shown here is derived from an EMBL/GenBank/DDBJ whole genome shotgun (WGS) entry which is preliminary data.</text>
</comment>
<protein>
    <recommendedName>
        <fullName evidence="1">F-box domain-containing protein</fullName>
    </recommendedName>
</protein>
<dbReference type="SMART" id="SM00256">
    <property type="entry name" value="FBOX"/>
    <property type="match status" value="1"/>
</dbReference>
<evidence type="ECO:0000259" key="1">
    <source>
        <dbReference type="SMART" id="SM00256"/>
    </source>
</evidence>
<accession>A0A9P6MT37</accession>
<keyword evidence="3" id="KW-1185">Reference proteome</keyword>
<organism evidence="2 3">
    <name type="scientific">Entomortierella chlamydospora</name>
    <dbReference type="NCBI Taxonomy" id="101097"/>
    <lineage>
        <taxon>Eukaryota</taxon>
        <taxon>Fungi</taxon>
        <taxon>Fungi incertae sedis</taxon>
        <taxon>Mucoromycota</taxon>
        <taxon>Mortierellomycotina</taxon>
        <taxon>Mortierellomycetes</taxon>
        <taxon>Mortierellales</taxon>
        <taxon>Mortierellaceae</taxon>
        <taxon>Entomortierella</taxon>
    </lineage>
</organism>
<dbReference type="InterPro" id="IPR036047">
    <property type="entry name" value="F-box-like_dom_sf"/>
</dbReference>
<evidence type="ECO:0000313" key="2">
    <source>
        <dbReference type="EMBL" id="KAG0011777.1"/>
    </source>
</evidence>
<name>A0A9P6MT37_9FUNG</name>
<dbReference type="SUPFAM" id="SSF52047">
    <property type="entry name" value="RNI-like"/>
    <property type="match status" value="1"/>
</dbReference>
<dbReference type="PANTHER" id="PTHR38926:SF5">
    <property type="entry name" value="F-BOX AND LEUCINE-RICH REPEAT PROTEIN 6"/>
    <property type="match status" value="1"/>
</dbReference>
<dbReference type="PANTHER" id="PTHR38926">
    <property type="entry name" value="F-BOX DOMAIN CONTAINING PROTEIN, EXPRESSED"/>
    <property type="match status" value="1"/>
</dbReference>
<feature type="domain" description="F-box" evidence="1">
    <location>
        <begin position="14"/>
        <end position="52"/>
    </location>
</feature>
<evidence type="ECO:0000313" key="3">
    <source>
        <dbReference type="Proteomes" id="UP000703661"/>
    </source>
</evidence>
<reference evidence="2" key="1">
    <citation type="journal article" date="2020" name="Fungal Divers.">
        <title>Resolving the Mortierellaceae phylogeny through synthesis of multi-gene phylogenetics and phylogenomics.</title>
        <authorList>
            <person name="Vandepol N."/>
            <person name="Liber J."/>
            <person name="Desiro A."/>
            <person name="Na H."/>
            <person name="Kennedy M."/>
            <person name="Barry K."/>
            <person name="Grigoriev I.V."/>
            <person name="Miller A.N."/>
            <person name="O'Donnell K."/>
            <person name="Stajich J.E."/>
            <person name="Bonito G."/>
        </authorList>
    </citation>
    <scope>NUCLEOTIDE SEQUENCE</scope>
    <source>
        <strain evidence="2">NRRL 2769</strain>
    </source>
</reference>
<gene>
    <name evidence="2" type="ORF">BGZ80_000429</name>
</gene>
<dbReference type="Pfam" id="PF12937">
    <property type="entry name" value="F-box-like"/>
    <property type="match status" value="1"/>
</dbReference>
<sequence>MYPPPTTRPHAVDLPEIAFNIAKYMDTADILSCSAVCKSFYIAFSPMVWEDLHFGHPCKHNYDQTPFARDISLKRLIPTNPDILTQDDDGALAHQLLETLKSKAQWTRSLSIHSHDSVLPLKFGNECTRLSSITMEGLSLDENKKHPREYWAHCRNIIKRNRSQLLSLTLNNWTNDHRWKPSRGEPLWNPILNCSQALNLRSLTLNKCHIRGRHLKDFWEICTRLEALDMRDVELDLSLPPEPSNKKRKDKYGTLTLLNSDMQGDHPKSIVRFPRLKELNLVRMVRCSSKDQVYLLIRHCPQLQTLKWQGMIDPTSDFKELFLASTWQDLNSVTITGQLGTYTDESYRQMLQAFRKPIRRFEVNNSGIQQETFNVLRTQHFITLESFDCINSLANTSPWVIEVLTSCPGLQRLRAKIVNARDITASKTWICRGLEEITVFIDMGFPNNGSFRRFTEEEFETCRSIFRRLADFKRLKVLDMLSSHHWASLSPTTPLDSADHLRNIIVPLPLRLKAGLDHLANSTNLEKVCFFGGRNTVRMKELTWIVDHWKNLESLKGRWQVVRGTADSIQDKYFWTGKLRAWLKDHGIDATGSWYELYNLNTWVGTNYEDCCDSEDEDANKGQ</sequence>
<dbReference type="CDD" id="cd09917">
    <property type="entry name" value="F-box_SF"/>
    <property type="match status" value="1"/>
</dbReference>
<dbReference type="InterPro" id="IPR001810">
    <property type="entry name" value="F-box_dom"/>
</dbReference>
<dbReference type="InterPro" id="IPR032675">
    <property type="entry name" value="LRR_dom_sf"/>
</dbReference>
<dbReference type="Proteomes" id="UP000703661">
    <property type="component" value="Unassembled WGS sequence"/>
</dbReference>
<dbReference type="EMBL" id="JAAAID010001089">
    <property type="protein sequence ID" value="KAG0011777.1"/>
    <property type="molecule type" value="Genomic_DNA"/>
</dbReference>
<dbReference type="AlphaFoldDB" id="A0A9P6MT37"/>
<dbReference type="SUPFAM" id="SSF81383">
    <property type="entry name" value="F-box domain"/>
    <property type="match status" value="1"/>
</dbReference>
<dbReference type="Gene3D" id="3.80.10.10">
    <property type="entry name" value="Ribonuclease Inhibitor"/>
    <property type="match status" value="1"/>
</dbReference>
<proteinExistence type="predicted"/>